<dbReference type="Pfam" id="PF02472">
    <property type="entry name" value="ExbD"/>
    <property type="match status" value="1"/>
</dbReference>
<evidence type="ECO:0000256" key="4">
    <source>
        <dbReference type="ARBA" id="ARBA00011471"/>
    </source>
</evidence>
<evidence type="ECO:0000256" key="13">
    <source>
        <dbReference type="SAM" id="Phobius"/>
    </source>
</evidence>
<evidence type="ECO:0000256" key="9">
    <source>
        <dbReference type="ARBA" id="ARBA00022927"/>
    </source>
</evidence>
<dbReference type="RefSeq" id="WP_227180490.1">
    <property type="nucleotide sequence ID" value="NZ_JAJBZT010000004.1"/>
</dbReference>
<keyword evidence="15" id="KW-1185">Reference proteome</keyword>
<protein>
    <submittedName>
        <fullName evidence="14">Biopolymer transporter ExbD</fullName>
    </submittedName>
</protein>
<reference evidence="14" key="1">
    <citation type="submission" date="2021-10" db="EMBL/GenBank/DDBJ databases">
        <title>The complete genome sequence of Leeia sp. TBRC 13508.</title>
        <authorList>
            <person name="Charoenyingcharoen P."/>
            <person name="Yukphan P."/>
        </authorList>
    </citation>
    <scope>NUCLEOTIDE SEQUENCE</scope>
    <source>
        <strain evidence="14">TBRC 13508</strain>
    </source>
</reference>
<evidence type="ECO:0000256" key="6">
    <source>
        <dbReference type="ARBA" id="ARBA00022475"/>
    </source>
</evidence>
<keyword evidence="8 12" id="KW-0812">Transmembrane</keyword>
<evidence type="ECO:0000313" key="15">
    <source>
        <dbReference type="Proteomes" id="UP001165395"/>
    </source>
</evidence>
<name>A0ABS8D6A7_9NEIS</name>
<evidence type="ECO:0000256" key="11">
    <source>
        <dbReference type="ARBA" id="ARBA00023136"/>
    </source>
</evidence>
<feature type="transmembrane region" description="Helical" evidence="13">
    <location>
        <begin position="20"/>
        <end position="38"/>
    </location>
</feature>
<accession>A0ABS8D6A7</accession>
<keyword evidence="10 13" id="KW-1133">Transmembrane helix</keyword>
<gene>
    <name evidence="14" type="ORF">LIN78_09130</name>
</gene>
<keyword evidence="6" id="KW-1003">Cell membrane</keyword>
<comment type="caution">
    <text evidence="14">The sequence shown here is derived from an EMBL/GenBank/DDBJ whole genome shotgun (WGS) entry which is preliminary data.</text>
</comment>
<dbReference type="PANTHER" id="PTHR30558">
    <property type="entry name" value="EXBD MEMBRANE COMPONENT OF PMF-DRIVEN MACROMOLECULE IMPORT SYSTEM"/>
    <property type="match status" value="1"/>
</dbReference>
<evidence type="ECO:0000256" key="8">
    <source>
        <dbReference type="ARBA" id="ARBA00022692"/>
    </source>
</evidence>
<keyword evidence="9 12" id="KW-0653">Protein transport</keyword>
<comment type="similarity">
    <text evidence="3 12">Belongs to the ExbD/TolR family.</text>
</comment>
<proteinExistence type="inferred from homology"/>
<organism evidence="14 15">
    <name type="scientific">Leeia speluncae</name>
    <dbReference type="NCBI Taxonomy" id="2884804"/>
    <lineage>
        <taxon>Bacteria</taxon>
        <taxon>Pseudomonadati</taxon>
        <taxon>Pseudomonadota</taxon>
        <taxon>Betaproteobacteria</taxon>
        <taxon>Neisseriales</taxon>
        <taxon>Leeiaceae</taxon>
        <taxon>Leeia</taxon>
    </lineage>
</organism>
<keyword evidence="7" id="KW-0997">Cell inner membrane</keyword>
<keyword evidence="11 13" id="KW-0472">Membrane</keyword>
<dbReference type="EMBL" id="JAJBZT010000004">
    <property type="protein sequence ID" value="MCB6183712.1"/>
    <property type="molecule type" value="Genomic_DNA"/>
</dbReference>
<comment type="subcellular location">
    <subcellularLocation>
        <location evidence="2">Cell inner membrane</location>
        <topology evidence="2">Single-pass type II membrane protein</topology>
    </subcellularLocation>
    <subcellularLocation>
        <location evidence="12">Cell membrane</location>
        <topology evidence="12">Single-pass type II membrane protein</topology>
    </subcellularLocation>
</comment>
<keyword evidence="5 12" id="KW-0813">Transport</keyword>
<evidence type="ECO:0000256" key="1">
    <source>
        <dbReference type="ARBA" id="ARBA00003540"/>
    </source>
</evidence>
<evidence type="ECO:0000256" key="3">
    <source>
        <dbReference type="ARBA" id="ARBA00005811"/>
    </source>
</evidence>
<evidence type="ECO:0000256" key="5">
    <source>
        <dbReference type="ARBA" id="ARBA00022448"/>
    </source>
</evidence>
<dbReference type="Proteomes" id="UP001165395">
    <property type="component" value="Unassembled WGS sequence"/>
</dbReference>
<sequence>MAFGKFDQNKSSGALAEINMVPLIDVMLVLLVVFMITAPMMSHGVKLQLPTVSSSPVEDTPQTITLSVDAQGVYYWNDKVVDKAQLENEMKLAVQLPVMPVIKLRVDEVVPYKEVAEIMGASSRAGLSNLQFVTTPNPVVQANP</sequence>
<evidence type="ECO:0000256" key="10">
    <source>
        <dbReference type="ARBA" id="ARBA00022989"/>
    </source>
</evidence>
<evidence type="ECO:0000256" key="7">
    <source>
        <dbReference type="ARBA" id="ARBA00022519"/>
    </source>
</evidence>
<dbReference type="InterPro" id="IPR003400">
    <property type="entry name" value="ExbD"/>
</dbReference>
<evidence type="ECO:0000313" key="14">
    <source>
        <dbReference type="EMBL" id="MCB6183712.1"/>
    </source>
</evidence>
<comment type="function">
    <text evidence="1">Involved in the TonB-dependent energy-dependent transport of various receptor-bound substrates.</text>
</comment>
<dbReference type="Gene3D" id="3.30.420.270">
    <property type="match status" value="1"/>
</dbReference>
<evidence type="ECO:0000256" key="12">
    <source>
        <dbReference type="RuleBase" id="RU003879"/>
    </source>
</evidence>
<evidence type="ECO:0000256" key="2">
    <source>
        <dbReference type="ARBA" id="ARBA00004249"/>
    </source>
</evidence>
<dbReference type="PANTHER" id="PTHR30558:SF12">
    <property type="entry name" value="BIOPOLYMER TRANSPORT PROTEIN EXBD"/>
    <property type="match status" value="1"/>
</dbReference>
<comment type="subunit">
    <text evidence="4">The accessory proteins ExbB and ExbD seem to form a complex with TonB.</text>
</comment>